<dbReference type="Pfam" id="PF21082">
    <property type="entry name" value="MS_channel_3rd"/>
    <property type="match status" value="1"/>
</dbReference>
<protein>
    <submittedName>
        <fullName evidence="11">Mechanosensitive ion channel family protein</fullName>
    </submittedName>
</protein>
<accession>A0A3E1NUS2</accession>
<feature type="transmembrane region" description="Helical" evidence="7">
    <location>
        <begin position="133"/>
        <end position="151"/>
    </location>
</feature>
<proteinExistence type="inferred from homology"/>
<dbReference type="InterPro" id="IPR011066">
    <property type="entry name" value="MscS_channel_C_sf"/>
</dbReference>
<dbReference type="InterPro" id="IPR049278">
    <property type="entry name" value="MS_channel_C"/>
</dbReference>
<dbReference type="Pfam" id="PF00924">
    <property type="entry name" value="MS_channel_2nd"/>
    <property type="match status" value="1"/>
</dbReference>
<dbReference type="InterPro" id="IPR010920">
    <property type="entry name" value="LSM_dom_sf"/>
</dbReference>
<keyword evidence="6 7" id="KW-0472">Membrane</keyword>
<dbReference type="Gene3D" id="1.10.287.1260">
    <property type="match status" value="1"/>
</dbReference>
<feature type="transmembrane region" description="Helical" evidence="7">
    <location>
        <begin position="157"/>
        <end position="175"/>
    </location>
</feature>
<evidence type="ECO:0000256" key="1">
    <source>
        <dbReference type="ARBA" id="ARBA00004651"/>
    </source>
</evidence>
<dbReference type="GO" id="GO:0008381">
    <property type="term" value="F:mechanosensitive monoatomic ion channel activity"/>
    <property type="evidence" value="ECO:0007669"/>
    <property type="project" value="UniProtKB-ARBA"/>
</dbReference>
<evidence type="ECO:0000256" key="6">
    <source>
        <dbReference type="ARBA" id="ARBA00023136"/>
    </source>
</evidence>
<dbReference type="InterPro" id="IPR023408">
    <property type="entry name" value="MscS_beta-dom_sf"/>
</dbReference>
<evidence type="ECO:0000256" key="7">
    <source>
        <dbReference type="SAM" id="Phobius"/>
    </source>
</evidence>
<evidence type="ECO:0000256" key="4">
    <source>
        <dbReference type="ARBA" id="ARBA00022692"/>
    </source>
</evidence>
<dbReference type="Pfam" id="PF21088">
    <property type="entry name" value="MS_channel_1st"/>
    <property type="match status" value="1"/>
</dbReference>
<dbReference type="PANTHER" id="PTHR30566:SF25">
    <property type="entry name" value="INNER MEMBRANE PROTEIN"/>
    <property type="match status" value="1"/>
</dbReference>
<gene>
    <name evidence="11" type="ORF">DXN04_28465</name>
</gene>
<dbReference type="Proteomes" id="UP000261174">
    <property type="component" value="Unassembled WGS sequence"/>
</dbReference>
<dbReference type="InterPro" id="IPR011014">
    <property type="entry name" value="MscS_channel_TM-2"/>
</dbReference>
<feature type="domain" description="Mechanosensitive ion channel MscS" evidence="8">
    <location>
        <begin position="178"/>
        <end position="245"/>
    </location>
</feature>
<evidence type="ECO:0000313" key="12">
    <source>
        <dbReference type="Proteomes" id="UP000261174"/>
    </source>
</evidence>
<sequence>MEGLNQIFWGNTLYAYIVALGVIVIGLVVLRVIKSIVLHRLRKWAETTVNTVDDFIISVIDRAIMPALYISVIYGGIHYLTLPEKLANALRSVLVLVNTFFVLRVLTMVIEYSLISYLKKRHYADPKRSEVKGVLMIINLVLWCIAIVFLLDNFGYNVTTIITSLGIGGVAIALASQNILSDLFCYFVIFFDRPFEIGDAILVGDKSGTVMEIGVKTTRIRSTSGEEMIFSNKALTDSRIHNFKRMEKRRIAFVLDVVYETPAEVIEEIPGLLKTIITAQEGLAFDRAHFASYGSYSLKFEVVYNVLTSDYNKYMDIQQAINFAIFREFANRNIQFAYPTQTIFNANNQQ</sequence>
<reference evidence="11 12" key="1">
    <citation type="submission" date="2018-08" db="EMBL/GenBank/DDBJ databases">
        <title>Chitinophaga sp. K20C18050901, a novel bacterium isolated from forest soil.</title>
        <authorList>
            <person name="Wang C."/>
        </authorList>
    </citation>
    <scope>NUCLEOTIDE SEQUENCE [LARGE SCALE GENOMIC DNA]</scope>
    <source>
        <strain evidence="11 12">K20C18050901</strain>
    </source>
</reference>
<dbReference type="AlphaFoldDB" id="A0A3E1NUS2"/>
<dbReference type="Gene3D" id="3.30.70.100">
    <property type="match status" value="1"/>
</dbReference>
<evidence type="ECO:0000259" key="9">
    <source>
        <dbReference type="Pfam" id="PF21082"/>
    </source>
</evidence>
<dbReference type="SUPFAM" id="SSF82689">
    <property type="entry name" value="Mechanosensitive channel protein MscS (YggB), C-terminal domain"/>
    <property type="match status" value="1"/>
</dbReference>
<keyword evidence="3" id="KW-1003">Cell membrane</keyword>
<dbReference type="InterPro" id="IPR049142">
    <property type="entry name" value="MS_channel_1st"/>
</dbReference>
<evidence type="ECO:0000313" key="11">
    <source>
        <dbReference type="EMBL" id="RFM31647.1"/>
    </source>
</evidence>
<dbReference type="EMBL" id="QTJV01000013">
    <property type="protein sequence ID" value="RFM31647.1"/>
    <property type="molecule type" value="Genomic_DNA"/>
</dbReference>
<feature type="domain" description="Mechanosensitive ion channel MscS C-terminal" evidence="9">
    <location>
        <begin position="252"/>
        <end position="336"/>
    </location>
</feature>
<dbReference type="SUPFAM" id="SSF82861">
    <property type="entry name" value="Mechanosensitive channel protein MscS (YggB), transmembrane region"/>
    <property type="match status" value="1"/>
</dbReference>
<dbReference type="Gene3D" id="2.30.30.60">
    <property type="match status" value="1"/>
</dbReference>
<name>A0A3E1NUS2_9BACT</name>
<feature type="domain" description="Mechanosensitive ion channel transmembrane helices 2/3" evidence="10">
    <location>
        <begin position="137"/>
        <end position="177"/>
    </location>
</feature>
<feature type="transmembrane region" description="Helical" evidence="7">
    <location>
        <begin position="63"/>
        <end position="81"/>
    </location>
</feature>
<dbReference type="InterPro" id="IPR006685">
    <property type="entry name" value="MscS_channel_2nd"/>
</dbReference>
<keyword evidence="4 7" id="KW-0812">Transmembrane</keyword>
<evidence type="ECO:0000259" key="10">
    <source>
        <dbReference type="Pfam" id="PF21088"/>
    </source>
</evidence>
<keyword evidence="5 7" id="KW-1133">Transmembrane helix</keyword>
<evidence type="ECO:0000259" key="8">
    <source>
        <dbReference type="Pfam" id="PF00924"/>
    </source>
</evidence>
<comment type="subcellular location">
    <subcellularLocation>
        <location evidence="1">Cell membrane</location>
        <topology evidence="1">Multi-pass membrane protein</topology>
    </subcellularLocation>
</comment>
<comment type="similarity">
    <text evidence="2">Belongs to the MscS (TC 1.A.23) family.</text>
</comment>
<feature type="transmembrane region" description="Helical" evidence="7">
    <location>
        <begin position="13"/>
        <end position="33"/>
    </location>
</feature>
<evidence type="ECO:0000256" key="2">
    <source>
        <dbReference type="ARBA" id="ARBA00008017"/>
    </source>
</evidence>
<organism evidence="11 12">
    <name type="scientific">Chitinophaga silvisoli</name>
    <dbReference type="NCBI Taxonomy" id="2291814"/>
    <lineage>
        <taxon>Bacteria</taxon>
        <taxon>Pseudomonadati</taxon>
        <taxon>Bacteroidota</taxon>
        <taxon>Chitinophagia</taxon>
        <taxon>Chitinophagales</taxon>
        <taxon>Chitinophagaceae</taxon>
        <taxon>Chitinophaga</taxon>
    </lineage>
</organism>
<evidence type="ECO:0000256" key="5">
    <source>
        <dbReference type="ARBA" id="ARBA00022989"/>
    </source>
</evidence>
<dbReference type="OrthoDB" id="9809206at2"/>
<keyword evidence="12" id="KW-1185">Reference proteome</keyword>
<feature type="transmembrane region" description="Helical" evidence="7">
    <location>
        <begin position="93"/>
        <end position="112"/>
    </location>
</feature>
<dbReference type="PANTHER" id="PTHR30566">
    <property type="entry name" value="YNAI-RELATED MECHANOSENSITIVE ION CHANNEL"/>
    <property type="match status" value="1"/>
</dbReference>
<dbReference type="SUPFAM" id="SSF50182">
    <property type="entry name" value="Sm-like ribonucleoproteins"/>
    <property type="match status" value="1"/>
</dbReference>
<comment type="caution">
    <text evidence="11">The sequence shown here is derived from an EMBL/GenBank/DDBJ whole genome shotgun (WGS) entry which is preliminary data.</text>
</comment>
<evidence type="ECO:0000256" key="3">
    <source>
        <dbReference type="ARBA" id="ARBA00022475"/>
    </source>
</evidence>
<dbReference type="RefSeq" id="WP_116856802.1">
    <property type="nucleotide sequence ID" value="NZ_QTJV01000013.1"/>
</dbReference>
<dbReference type="GO" id="GO:0005886">
    <property type="term" value="C:plasma membrane"/>
    <property type="evidence" value="ECO:0007669"/>
    <property type="project" value="UniProtKB-SubCell"/>
</dbReference>